<evidence type="ECO:0000313" key="3">
    <source>
        <dbReference type="Proteomes" id="UP000092445"/>
    </source>
</evidence>
<dbReference type="InterPro" id="IPR002093">
    <property type="entry name" value="BRCA2_repeat"/>
</dbReference>
<evidence type="ECO:0000313" key="2">
    <source>
        <dbReference type="EnsemblMetazoa" id="GPAI029312-PA"/>
    </source>
</evidence>
<dbReference type="Proteomes" id="UP000092445">
    <property type="component" value="Unassembled WGS sequence"/>
</dbReference>
<reference evidence="3" key="1">
    <citation type="submission" date="2014-03" db="EMBL/GenBank/DDBJ databases">
        <authorList>
            <person name="Aksoy S."/>
            <person name="Warren W."/>
            <person name="Wilson R.K."/>
        </authorList>
    </citation>
    <scope>NUCLEOTIDE SEQUENCE [LARGE SCALE GENOMIC DNA]</scope>
    <source>
        <strain evidence="3">IAEA</strain>
    </source>
</reference>
<accession>A0A1A9ZYY8</accession>
<name>A0A1A9ZYY8_GLOPL</name>
<evidence type="ECO:0000256" key="1">
    <source>
        <dbReference type="SAM" id="MobiDB-lite"/>
    </source>
</evidence>
<proteinExistence type="predicted"/>
<feature type="region of interest" description="Disordered" evidence="1">
    <location>
        <begin position="378"/>
        <end position="416"/>
    </location>
</feature>
<organism evidence="2 3">
    <name type="scientific">Glossina pallidipes</name>
    <name type="common">Tsetse fly</name>
    <dbReference type="NCBI Taxonomy" id="7398"/>
    <lineage>
        <taxon>Eukaryota</taxon>
        <taxon>Metazoa</taxon>
        <taxon>Ecdysozoa</taxon>
        <taxon>Arthropoda</taxon>
        <taxon>Hexapoda</taxon>
        <taxon>Insecta</taxon>
        <taxon>Pterygota</taxon>
        <taxon>Neoptera</taxon>
        <taxon>Endopterygota</taxon>
        <taxon>Diptera</taxon>
        <taxon>Brachycera</taxon>
        <taxon>Muscomorpha</taxon>
        <taxon>Hippoboscoidea</taxon>
        <taxon>Glossinidae</taxon>
        <taxon>Glossina</taxon>
    </lineage>
</organism>
<feature type="compositionally biased region" description="Basic and acidic residues" evidence="1">
    <location>
        <begin position="393"/>
        <end position="410"/>
    </location>
</feature>
<sequence>MKDLLQSESEFHITDEDLIECCKKVEQMTKEENNIDAPEGARGDKTKKTIVDIIFEDFSTTPFNSPTASPERNLERSPLFILLEKPKRYYSRKKKMKSNLEEKFKATIDDDMMNMSTCSPSLLQYNKNLVLGESNVALGLQKASGERPELGEGQNAVGGNEIFIENELEEVKNKMHQSEVGEINNPVSSLVSADFQTASGKKISISEEGQKSIQNILREFQDNLQETDYETELKDIKARISNKSMESKFKKTANVGAQIANKTRFQAATRKRQFQDCLQEKDCETELKDVKDRMECKFKKMTKNSAHLGKTTGFQTANGNNVLISEKGRKLMESLLNEFHQSESDGDIENNLLCIKNKIISKKPGLLSEKKTLKTSLTSRKEDGDYPSSSKLPADEKKPNVKVENDKGDGEVGSDIVLSVPSQDNSKQFECKQTYFRHSALNVPMMIRKNRFLSLNPKLNRRNQQEGLSTPKTMSNNLRLTQCETPNKNLIQTETMTPELGKFFQNAVVTSTPCNRKLPLQEMENPDTASCIIRSNSLKNNWRLSGLRRTRPTSKK</sequence>
<dbReference type="PROSITE" id="PS50138">
    <property type="entry name" value="BRCA2_REPEAT"/>
    <property type="match status" value="1"/>
</dbReference>
<dbReference type="Pfam" id="PF00634">
    <property type="entry name" value="BRCA2"/>
    <property type="match status" value="1"/>
</dbReference>
<dbReference type="VEuPathDB" id="VectorBase:GPAI029312"/>
<reference evidence="2" key="2">
    <citation type="submission" date="2020-05" db="UniProtKB">
        <authorList>
            <consortium name="EnsemblMetazoa"/>
        </authorList>
    </citation>
    <scope>IDENTIFICATION</scope>
    <source>
        <strain evidence="2">IAEA</strain>
    </source>
</reference>
<dbReference type="EnsemblMetazoa" id="GPAI029312-RA">
    <property type="protein sequence ID" value="GPAI029312-PA"/>
    <property type="gene ID" value="GPAI029312"/>
</dbReference>
<protein>
    <submittedName>
        <fullName evidence="2">Uncharacterized protein</fullName>
    </submittedName>
</protein>
<dbReference type="AlphaFoldDB" id="A0A1A9ZYY8"/>
<keyword evidence="3" id="KW-1185">Reference proteome</keyword>